<dbReference type="EMBL" id="FSRA01000001">
    <property type="protein sequence ID" value="SIN71624.1"/>
    <property type="molecule type" value="Genomic_DNA"/>
</dbReference>
<evidence type="ECO:0000313" key="1">
    <source>
        <dbReference type="EMBL" id="SIN71624.1"/>
    </source>
</evidence>
<reference evidence="1 2" key="1">
    <citation type="submission" date="2016-11" db="EMBL/GenBank/DDBJ databases">
        <authorList>
            <person name="Jaros S."/>
            <person name="Januszkiewicz K."/>
            <person name="Wedrychowicz H."/>
        </authorList>
    </citation>
    <scope>NUCLEOTIDE SEQUENCE [LARGE SCALE GENOMIC DNA]</scope>
    <source>
        <strain evidence="1 2">DSM 24787</strain>
    </source>
</reference>
<keyword evidence="2" id="KW-1185">Reference proteome</keyword>
<sequence length="215" mass="24370">MKFPWLFLVVLFACNTPAPPLKTVETPKPTDSIKLGNFTFLDFDQNGDEYLFVVCKAGDTLGMIYNTDEAITYQMGDRIGLVWKDSTYTPAGDPSASVKAQYVQQHTLVKEGALSGFLKSHPITFSFVFPDALTEYAHDIIFKRACYYMANTTSQPLRSIVDTHTDSVTIQVEEMNKGYLLKFKHLRDSLPQLYINFEQPYQLYEYDGVSIKPAS</sequence>
<proteinExistence type="predicted"/>
<name>A0A1N6DLR7_9BACT</name>
<protein>
    <submittedName>
        <fullName evidence="1">Uncharacterized protein</fullName>
    </submittedName>
</protein>
<evidence type="ECO:0000313" key="2">
    <source>
        <dbReference type="Proteomes" id="UP000185003"/>
    </source>
</evidence>
<dbReference type="RefSeq" id="WP_074238081.1">
    <property type="nucleotide sequence ID" value="NZ_FSRA01000001.1"/>
</dbReference>
<dbReference type="OrthoDB" id="770741at2"/>
<organism evidence="1 2">
    <name type="scientific">Chitinophaga niabensis</name>
    <dbReference type="NCBI Taxonomy" id="536979"/>
    <lineage>
        <taxon>Bacteria</taxon>
        <taxon>Pseudomonadati</taxon>
        <taxon>Bacteroidota</taxon>
        <taxon>Chitinophagia</taxon>
        <taxon>Chitinophagales</taxon>
        <taxon>Chitinophagaceae</taxon>
        <taxon>Chitinophaga</taxon>
    </lineage>
</organism>
<dbReference type="Proteomes" id="UP000185003">
    <property type="component" value="Unassembled WGS sequence"/>
</dbReference>
<dbReference type="AlphaFoldDB" id="A0A1N6DLR7"/>
<gene>
    <name evidence="1" type="ORF">SAMN04488055_0882</name>
</gene>
<dbReference type="STRING" id="536979.SAMN04488055_0882"/>
<accession>A0A1N6DLR7</accession>